<dbReference type="PANTHER" id="PTHR11777">
    <property type="entry name" value="ALANYL-TRNA SYNTHETASE"/>
    <property type="match status" value="1"/>
</dbReference>
<keyword evidence="6 15" id="KW-0479">Metal-binding</keyword>
<dbReference type="GO" id="GO:0005829">
    <property type="term" value="C:cytosol"/>
    <property type="evidence" value="ECO:0007669"/>
    <property type="project" value="TreeGrafter"/>
</dbReference>
<keyword evidence="10 15" id="KW-0694">RNA-binding</keyword>
<keyword evidence="8 15" id="KW-0862">Zinc</keyword>
<comment type="subcellular location">
    <subcellularLocation>
        <location evidence="1 15">Cytoplasm</location>
    </subcellularLocation>
</comment>
<dbReference type="Pfam" id="PF07973">
    <property type="entry name" value="tRNA_SAD"/>
    <property type="match status" value="1"/>
</dbReference>
<dbReference type="InterPro" id="IPR018163">
    <property type="entry name" value="Thr/Ala-tRNA-synth_IIc_edit"/>
</dbReference>
<dbReference type="PANTHER" id="PTHR11777:SF9">
    <property type="entry name" value="ALANINE--TRNA LIGASE, CYTOPLASMIC"/>
    <property type="match status" value="1"/>
</dbReference>
<evidence type="ECO:0000256" key="13">
    <source>
        <dbReference type="ARBA" id="ARBA00024779"/>
    </source>
</evidence>
<comment type="function">
    <text evidence="13 15">Catalyzes the attachment of alanine to tRNA(Ala) in a two-step reaction: alanine is first activated by ATP to form Ala-AMP and then transferred to the acceptor end of tRNA(Ala). Also edits incorrectly charged Ser-tRNA(Ala) and Gly-tRNA(Ala) via its editing domain.</text>
</comment>
<dbReference type="FunFam" id="3.30.930.10:FF:000004">
    <property type="entry name" value="Alanine--tRNA ligase"/>
    <property type="match status" value="1"/>
</dbReference>
<dbReference type="Gene3D" id="3.30.930.10">
    <property type="entry name" value="Bira Bifunctional Protein, Domain 2"/>
    <property type="match status" value="1"/>
</dbReference>
<dbReference type="Gene3D" id="2.40.30.130">
    <property type="match status" value="1"/>
</dbReference>
<dbReference type="SUPFAM" id="SSF101353">
    <property type="entry name" value="Putative anticodon-binding domain of alanyl-tRNA synthetase (AlaRS)"/>
    <property type="match status" value="1"/>
</dbReference>
<dbReference type="InterPro" id="IPR002318">
    <property type="entry name" value="Ala-tRNA-lgiase_IIc"/>
</dbReference>
<comment type="similarity">
    <text evidence="2 15">Belongs to the class-II aminoacyl-tRNA synthetase family.</text>
</comment>
<sequence length="939" mass="104691">MKRQSVAEIREIFLNYFKDKSHNVVPSSSLLPAGDPTLLFTTAGMVQFKPLFTGAVELPYTRATSCQKCLRTTDLEVVGRTERHCTFFEMLGNFSFGDYFKEEAIEYALDCSVNHLGFDKDKIWVTVYTDDDEAEKIWILKGIPKERITRLGKKDNFWGPAGDSGACGPCSELYLDRGIEKGGPDCATSGTCKPGCDCDRFLEFWNIVFNQFNQDTEGNLHPLKQTGIDTGSGLERVALLLQGVDSVYDTDELRKIISFYEELSGLSYEEENSVETATKKNDIRRILANRKTAFRVVTDHIRSVLFSIGDGIYPDRTGRGYVIRRLIRRATLFGRKLNFREPFLYKLVDKVVEIYKPRYPELGKNVKAIQKTILAEEELFLKTLELGLEKIETLVERTKTSGKTIFSGADAFLLYGTYGFPAEMTEEIVAEQGLDFDKKGFQEELEKDRQFSRESWKANKVSLMTGQSVEKTEFLGYSSLLGKGNITHLFFNNKPANSLKEGQVGAIVLNQTPFYPEGGGQVGDVGFFRQEKNVFKVFDTQKENDSIIHFGEVLSGEFTVSQELEAEVETIRRERLKFHHSGTHLLNGALRTLLGDHVLQKGSIVSPEYLRFDFSHPSALTSEEIRKIESWVNESIRKNFPVETKELPIEDAKKTGAVATFGEKYGDRVRVVQMGDASVEFCGGTHVSRTGEIGYFFIKKESSPGAGNRRIEGVCGPAVIETFQNRFAELTESAQNLNLKIKSELGEEGSKILIAFSIPGPDEIREKLEKEGASAVSFFRDLSENIAAKIEENTFSFLKIKKNLAERNFENNTSVIENVLTSSVNIGIGKIVFAIFEDKDPNSLKGLSDNLKVREKNLLVILGSRNSDNASVVIACSSELVGKGIHCGNLIKTACELLGGKGGGRPDMAQGGGKEKQNLESAITGVINEAKQILTGERV</sequence>
<evidence type="ECO:0000256" key="9">
    <source>
        <dbReference type="ARBA" id="ARBA00022840"/>
    </source>
</evidence>
<evidence type="ECO:0000256" key="14">
    <source>
        <dbReference type="ARBA" id="ARBA00048300"/>
    </source>
</evidence>
<dbReference type="GO" id="GO:0004813">
    <property type="term" value="F:alanine-tRNA ligase activity"/>
    <property type="evidence" value="ECO:0007669"/>
    <property type="project" value="UniProtKB-UniRule"/>
</dbReference>
<comment type="domain">
    <text evidence="15">Consists of three domains; the N-terminal catalytic domain, the editing domain and the C-terminal C-Ala domain. The editing domain removes incorrectly charged amino acids, while the C-Ala domain, along with tRNA(Ala), serves as a bridge to cooperatively bring together the editing and aminoacylation centers thus stimulating deacylation of misacylated tRNAs.</text>
</comment>
<dbReference type="SUPFAM" id="SSF55681">
    <property type="entry name" value="Class II aaRS and biotin synthetases"/>
    <property type="match status" value="1"/>
</dbReference>
<dbReference type="InterPro" id="IPR018162">
    <property type="entry name" value="Ala-tRNA-ligase_IIc_anticod-bd"/>
</dbReference>
<feature type="binding site" evidence="15">
    <location>
        <position position="682"/>
    </location>
    <ligand>
        <name>Zn(2+)</name>
        <dbReference type="ChEBI" id="CHEBI:29105"/>
    </ligand>
</feature>
<evidence type="ECO:0000256" key="3">
    <source>
        <dbReference type="ARBA" id="ARBA00022490"/>
    </source>
</evidence>
<keyword evidence="11 15" id="KW-0648">Protein biosynthesis</keyword>
<feature type="binding site" evidence="15">
    <location>
        <position position="584"/>
    </location>
    <ligand>
        <name>Zn(2+)</name>
        <dbReference type="ChEBI" id="CHEBI:29105"/>
    </ligand>
</feature>
<evidence type="ECO:0000256" key="15">
    <source>
        <dbReference type="HAMAP-Rule" id="MF_00036"/>
    </source>
</evidence>
<evidence type="ECO:0000313" key="17">
    <source>
        <dbReference type="EMBL" id="EKO13842.1"/>
    </source>
</evidence>
<dbReference type="InterPro" id="IPR023033">
    <property type="entry name" value="Ala_tRNA_ligase_euk/bac"/>
</dbReference>
<dbReference type="RefSeq" id="WP_004766944.1">
    <property type="nucleotide sequence ID" value="NZ_AHMY02000067.1"/>
</dbReference>
<dbReference type="GO" id="GO:0005524">
    <property type="term" value="F:ATP binding"/>
    <property type="evidence" value="ECO:0007669"/>
    <property type="project" value="UniProtKB-UniRule"/>
</dbReference>
<dbReference type="PROSITE" id="PS50860">
    <property type="entry name" value="AA_TRNA_LIGASE_II_ALA"/>
    <property type="match status" value="1"/>
</dbReference>
<proteinExistence type="inferred from homology"/>
<feature type="domain" description="Alanyl-transfer RNA synthetases family profile" evidence="16">
    <location>
        <begin position="4"/>
        <end position="725"/>
    </location>
</feature>
<keyword evidence="5 15" id="KW-0436">Ligase</keyword>
<comment type="cofactor">
    <cofactor evidence="15">
        <name>Zn(2+)</name>
        <dbReference type="ChEBI" id="CHEBI:29105"/>
    </cofactor>
    <text evidence="15">Binds 1 zinc ion per subunit.</text>
</comment>
<keyword evidence="9 15" id="KW-0067">ATP-binding</keyword>
<dbReference type="AlphaFoldDB" id="A0A0E2AY42"/>
<dbReference type="FunFam" id="3.10.310.40:FF:000001">
    <property type="entry name" value="Alanine--tRNA ligase"/>
    <property type="match status" value="1"/>
</dbReference>
<dbReference type="GO" id="GO:0006419">
    <property type="term" value="P:alanyl-tRNA aminoacylation"/>
    <property type="evidence" value="ECO:0007669"/>
    <property type="project" value="UniProtKB-UniRule"/>
</dbReference>
<dbReference type="Gene3D" id="3.30.54.20">
    <property type="match status" value="1"/>
</dbReference>
<dbReference type="InterPro" id="IPR009000">
    <property type="entry name" value="Transl_B-barrel_sf"/>
</dbReference>
<name>A0A0E2AY42_9LEPT</name>
<dbReference type="SUPFAM" id="SSF55186">
    <property type="entry name" value="ThrRS/AlaRS common domain"/>
    <property type="match status" value="1"/>
</dbReference>
<evidence type="ECO:0000256" key="7">
    <source>
        <dbReference type="ARBA" id="ARBA00022741"/>
    </source>
</evidence>
<dbReference type="InterPro" id="IPR050058">
    <property type="entry name" value="Ala-tRNA_ligase"/>
</dbReference>
<dbReference type="Gene3D" id="3.30.980.10">
    <property type="entry name" value="Threonyl-trna Synthetase, Chain A, domain 2"/>
    <property type="match status" value="1"/>
</dbReference>
<protein>
    <recommendedName>
        <fullName evidence="15">Alanine--tRNA ligase</fullName>
        <ecNumber evidence="15">6.1.1.7</ecNumber>
    </recommendedName>
    <alternativeName>
        <fullName evidence="15">Alanyl-tRNA synthetase</fullName>
        <shortName evidence="15">AlaRS</shortName>
    </alternativeName>
</protein>
<gene>
    <name evidence="15 17" type="primary">alaS</name>
    <name evidence="17" type="ORF">LEP1GSC081_3064</name>
</gene>
<evidence type="ECO:0000256" key="5">
    <source>
        <dbReference type="ARBA" id="ARBA00022598"/>
    </source>
</evidence>
<dbReference type="PRINTS" id="PR00980">
    <property type="entry name" value="TRNASYNTHALA"/>
</dbReference>
<dbReference type="CDD" id="cd00673">
    <property type="entry name" value="AlaRS_core"/>
    <property type="match status" value="1"/>
</dbReference>
<dbReference type="InterPro" id="IPR018164">
    <property type="entry name" value="Ala-tRNA-synth_IIc_N"/>
</dbReference>
<dbReference type="Pfam" id="PF01411">
    <property type="entry name" value="tRNA-synt_2c"/>
    <property type="match status" value="1"/>
</dbReference>
<dbReference type="InterPro" id="IPR003156">
    <property type="entry name" value="DHHA1_dom"/>
</dbReference>
<keyword evidence="3 15" id="KW-0963">Cytoplasm</keyword>
<evidence type="ECO:0000256" key="1">
    <source>
        <dbReference type="ARBA" id="ARBA00004496"/>
    </source>
</evidence>
<feature type="binding site" evidence="15">
    <location>
        <position position="686"/>
    </location>
    <ligand>
        <name>Zn(2+)</name>
        <dbReference type="ChEBI" id="CHEBI:29105"/>
    </ligand>
</feature>
<evidence type="ECO:0000256" key="6">
    <source>
        <dbReference type="ARBA" id="ARBA00022723"/>
    </source>
</evidence>
<dbReference type="SUPFAM" id="SSF50447">
    <property type="entry name" value="Translation proteins"/>
    <property type="match status" value="1"/>
</dbReference>
<evidence type="ECO:0000256" key="8">
    <source>
        <dbReference type="ARBA" id="ARBA00022833"/>
    </source>
</evidence>
<comment type="caution">
    <text evidence="17">The sequence shown here is derived from an EMBL/GenBank/DDBJ whole genome shotgun (WGS) entry which is preliminary data.</text>
</comment>
<evidence type="ECO:0000256" key="12">
    <source>
        <dbReference type="ARBA" id="ARBA00023146"/>
    </source>
</evidence>
<accession>A0A0E2AY42</accession>
<evidence type="ECO:0000313" key="18">
    <source>
        <dbReference type="Proteomes" id="UP000006253"/>
    </source>
</evidence>
<dbReference type="SMART" id="SM00863">
    <property type="entry name" value="tRNA_SAD"/>
    <property type="match status" value="1"/>
</dbReference>
<evidence type="ECO:0000256" key="4">
    <source>
        <dbReference type="ARBA" id="ARBA00022555"/>
    </source>
</evidence>
<keyword evidence="4 15" id="KW-0820">tRNA-binding</keyword>
<dbReference type="Gene3D" id="3.10.310.40">
    <property type="match status" value="1"/>
</dbReference>
<evidence type="ECO:0000256" key="11">
    <source>
        <dbReference type="ARBA" id="ARBA00022917"/>
    </source>
</evidence>
<organism evidence="17 18">
    <name type="scientific">Leptospira kirschneri str. H1</name>
    <dbReference type="NCBI Taxonomy" id="1049966"/>
    <lineage>
        <taxon>Bacteria</taxon>
        <taxon>Pseudomonadati</taxon>
        <taxon>Spirochaetota</taxon>
        <taxon>Spirochaetia</taxon>
        <taxon>Leptospirales</taxon>
        <taxon>Leptospiraceae</taxon>
        <taxon>Leptospira</taxon>
    </lineage>
</organism>
<dbReference type="InterPro" id="IPR018165">
    <property type="entry name" value="Ala-tRNA-synth_IIc_core"/>
</dbReference>
<dbReference type="GO" id="GO:0002161">
    <property type="term" value="F:aminoacyl-tRNA deacylase activity"/>
    <property type="evidence" value="ECO:0007669"/>
    <property type="project" value="TreeGrafter"/>
</dbReference>
<dbReference type="GO" id="GO:0008270">
    <property type="term" value="F:zinc ion binding"/>
    <property type="evidence" value="ECO:0007669"/>
    <property type="project" value="UniProtKB-UniRule"/>
</dbReference>
<dbReference type="GO" id="GO:0000049">
    <property type="term" value="F:tRNA binding"/>
    <property type="evidence" value="ECO:0007669"/>
    <property type="project" value="UniProtKB-KW"/>
</dbReference>
<feature type="binding site" evidence="15">
    <location>
        <position position="580"/>
    </location>
    <ligand>
        <name>Zn(2+)</name>
        <dbReference type="ChEBI" id="CHEBI:29105"/>
    </ligand>
</feature>
<dbReference type="InterPro" id="IPR045864">
    <property type="entry name" value="aa-tRNA-synth_II/BPL/LPL"/>
</dbReference>
<dbReference type="EMBL" id="AHMY02000067">
    <property type="protein sequence ID" value="EKO13842.1"/>
    <property type="molecule type" value="Genomic_DNA"/>
</dbReference>
<evidence type="ECO:0000256" key="10">
    <source>
        <dbReference type="ARBA" id="ARBA00022884"/>
    </source>
</evidence>
<dbReference type="Pfam" id="PF02272">
    <property type="entry name" value="DHHA1"/>
    <property type="match status" value="1"/>
</dbReference>
<evidence type="ECO:0000256" key="2">
    <source>
        <dbReference type="ARBA" id="ARBA00008226"/>
    </source>
</evidence>
<comment type="catalytic activity">
    <reaction evidence="14 15">
        <text>tRNA(Ala) + L-alanine + ATP = L-alanyl-tRNA(Ala) + AMP + diphosphate</text>
        <dbReference type="Rhea" id="RHEA:12540"/>
        <dbReference type="Rhea" id="RHEA-COMP:9657"/>
        <dbReference type="Rhea" id="RHEA-COMP:9923"/>
        <dbReference type="ChEBI" id="CHEBI:30616"/>
        <dbReference type="ChEBI" id="CHEBI:33019"/>
        <dbReference type="ChEBI" id="CHEBI:57972"/>
        <dbReference type="ChEBI" id="CHEBI:78442"/>
        <dbReference type="ChEBI" id="CHEBI:78497"/>
        <dbReference type="ChEBI" id="CHEBI:456215"/>
        <dbReference type="EC" id="6.1.1.7"/>
    </reaction>
</comment>
<dbReference type="FunFam" id="3.30.54.20:FF:000001">
    <property type="entry name" value="Alanine--tRNA ligase"/>
    <property type="match status" value="1"/>
</dbReference>
<dbReference type="HAMAP" id="MF_00036_B">
    <property type="entry name" value="Ala_tRNA_synth_B"/>
    <property type="match status" value="1"/>
</dbReference>
<dbReference type="EC" id="6.1.1.7" evidence="15"/>
<dbReference type="InterPro" id="IPR012947">
    <property type="entry name" value="tRNA_SAD"/>
</dbReference>
<dbReference type="FunFam" id="3.30.980.10:FF:000004">
    <property type="entry name" value="Alanine--tRNA ligase, cytoplasmic"/>
    <property type="match status" value="1"/>
</dbReference>
<keyword evidence="12 15" id="KW-0030">Aminoacyl-tRNA synthetase</keyword>
<reference evidence="17 18" key="1">
    <citation type="submission" date="2012-10" db="EMBL/GenBank/DDBJ databases">
        <authorList>
            <person name="Harkins D.M."/>
            <person name="Durkin A.S."/>
            <person name="Brinkac L.M."/>
            <person name="Selengut J.D."/>
            <person name="Sanka R."/>
            <person name="DePew J."/>
            <person name="Purushe J."/>
            <person name="Peacock S.J."/>
            <person name="Thaipadungpanit J."/>
            <person name="Wuthiekanun V.W."/>
            <person name="Day N.P."/>
            <person name="Vinetz J.M."/>
            <person name="Sutton G.G."/>
            <person name="Nelson W.C."/>
            <person name="Fouts D.E."/>
        </authorList>
    </citation>
    <scope>NUCLEOTIDE SEQUENCE [LARGE SCALE GENOMIC DNA]</scope>
    <source>
        <strain evidence="17 18">H1</strain>
    </source>
</reference>
<evidence type="ECO:0000259" key="16">
    <source>
        <dbReference type="PROSITE" id="PS50860"/>
    </source>
</evidence>
<dbReference type="FunFam" id="2.40.30.130:FF:000001">
    <property type="entry name" value="Alanine--tRNA ligase"/>
    <property type="match status" value="1"/>
</dbReference>
<dbReference type="NCBIfam" id="TIGR00344">
    <property type="entry name" value="alaS"/>
    <property type="match status" value="1"/>
</dbReference>
<dbReference type="Proteomes" id="UP000006253">
    <property type="component" value="Unassembled WGS sequence"/>
</dbReference>
<keyword evidence="7 15" id="KW-0547">Nucleotide-binding</keyword>